<dbReference type="OrthoDB" id="9808843at2"/>
<dbReference type="EMBL" id="LN829119">
    <property type="protein sequence ID" value="CPR18708.1"/>
    <property type="molecule type" value="Genomic_DNA"/>
</dbReference>
<dbReference type="InterPro" id="IPR000792">
    <property type="entry name" value="Tscrpt_reg_LuxR_C"/>
</dbReference>
<dbReference type="GO" id="GO:0003677">
    <property type="term" value="F:DNA binding"/>
    <property type="evidence" value="ECO:0007669"/>
    <property type="project" value="UniProtKB-KW"/>
</dbReference>
<dbReference type="Gene3D" id="3.40.50.2300">
    <property type="match status" value="1"/>
</dbReference>
<organism evidence="6 7">
    <name type="scientific">Candidatus Filomicrobium marinum</name>
    <dbReference type="NCBI Taxonomy" id="1608628"/>
    <lineage>
        <taxon>Bacteria</taxon>
        <taxon>Pseudomonadati</taxon>
        <taxon>Pseudomonadota</taxon>
        <taxon>Alphaproteobacteria</taxon>
        <taxon>Hyphomicrobiales</taxon>
        <taxon>Hyphomicrobiaceae</taxon>
        <taxon>Filomicrobium</taxon>
    </lineage>
</organism>
<dbReference type="InterPro" id="IPR001789">
    <property type="entry name" value="Sig_transdc_resp-reg_receiver"/>
</dbReference>
<gene>
    <name evidence="6" type="ORF">YBN1229_v1_1832</name>
</gene>
<dbReference type="GO" id="GO:0000160">
    <property type="term" value="P:phosphorelay signal transduction system"/>
    <property type="evidence" value="ECO:0007669"/>
    <property type="project" value="InterPro"/>
</dbReference>
<dbReference type="CDD" id="cd06170">
    <property type="entry name" value="LuxR_C_like"/>
    <property type="match status" value="1"/>
</dbReference>
<feature type="domain" description="Response regulatory" evidence="5">
    <location>
        <begin position="5"/>
        <end position="120"/>
    </location>
</feature>
<dbReference type="Proteomes" id="UP000033187">
    <property type="component" value="Chromosome 1"/>
</dbReference>
<dbReference type="AlphaFoldDB" id="A0A0D6JEH2"/>
<evidence type="ECO:0000313" key="7">
    <source>
        <dbReference type="Proteomes" id="UP000033187"/>
    </source>
</evidence>
<dbReference type="SUPFAM" id="SSF46894">
    <property type="entry name" value="C-terminal effector domain of the bipartite response regulators"/>
    <property type="match status" value="1"/>
</dbReference>
<dbReference type="SUPFAM" id="SSF52172">
    <property type="entry name" value="CheY-like"/>
    <property type="match status" value="1"/>
</dbReference>
<dbReference type="SMART" id="SM00448">
    <property type="entry name" value="REC"/>
    <property type="match status" value="1"/>
</dbReference>
<accession>A0A0D6JEH2</accession>
<dbReference type="InterPro" id="IPR039420">
    <property type="entry name" value="WalR-like"/>
</dbReference>
<dbReference type="PRINTS" id="PR00038">
    <property type="entry name" value="HTHLUXR"/>
</dbReference>
<evidence type="ECO:0000313" key="6">
    <source>
        <dbReference type="EMBL" id="CPR18708.1"/>
    </source>
</evidence>
<feature type="domain" description="HTH luxR-type" evidence="4">
    <location>
        <begin position="146"/>
        <end position="211"/>
    </location>
</feature>
<dbReference type="InterPro" id="IPR016032">
    <property type="entry name" value="Sig_transdc_resp-reg_C-effctor"/>
</dbReference>
<evidence type="ECO:0000256" key="3">
    <source>
        <dbReference type="PROSITE-ProRule" id="PRU00169"/>
    </source>
</evidence>
<reference evidence="7" key="1">
    <citation type="submission" date="2015-02" db="EMBL/GenBank/DDBJ databases">
        <authorList>
            <person name="Chooi Y.-H."/>
        </authorList>
    </citation>
    <scope>NUCLEOTIDE SEQUENCE [LARGE SCALE GENOMIC DNA]</scope>
    <source>
        <strain evidence="7">strain Y</strain>
    </source>
</reference>
<evidence type="ECO:0000259" key="5">
    <source>
        <dbReference type="PROSITE" id="PS50110"/>
    </source>
</evidence>
<sequence>MSKISVAFIDGHPIMMDGLISAFSRVQDFQVVARGTSAADAVNSAVVHKPDVLVLDLNIDGNAYEAMSKIHGKCPNTKVVVFTGLVGVEYALRALELGASGFVSKGSTAEELCKALVAVVGGETYITQRFATQVISALRDASLRKRAAAAIKLSIREEQIVRLLLRGKTNKEIANQLAISEKTVKHYMTILMQKLNARNRIEVVLAAQNLSAEHKYGPTAYRN</sequence>
<keyword evidence="1 3" id="KW-0597">Phosphoprotein</keyword>
<dbReference type="RefSeq" id="WP_076605300.1">
    <property type="nucleotide sequence ID" value="NZ_LN829118.1"/>
</dbReference>
<dbReference type="Pfam" id="PF00196">
    <property type="entry name" value="GerE"/>
    <property type="match status" value="1"/>
</dbReference>
<keyword evidence="2" id="KW-0238">DNA-binding</keyword>
<keyword evidence="7" id="KW-1185">Reference proteome</keyword>
<evidence type="ECO:0000256" key="2">
    <source>
        <dbReference type="ARBA" id="ARBA00023125"/>
    </source>
</evidence>
<dbReference type="PANTHER" id="PTHR43214">
    <property type="entry name" value="TWO-COMPONENT RESPONSE REGULATOR"/>
    <property type="match status" value="1"/>
</dbReference>
<proteinExistence type="predicted"/>
<dbReference type="InterPro" id="IPR058245">
    <property type="entry name" value="NreC/VraR/RcsB-like_REC"/>
</dbReference>
<dbReference type="GO" id="GO:0006355">
    <property type="term" value="P:regulation of DNA-templated transcription"/>
    <property type="evidence" value="ECO:0007669"/>
    <property type="project" value="InterPro"/>
</dbReference>
<dbReference type="KEGG" id="fiy:BN1229_v1_1832"/>
<protein>
    <submittedName>
        <fullName evidence="6">Response regulator receiver</fullName>
    </submittedName>
</protein>
<name>A0A0D6JEH2_9HYPH</name>
<dbReference type="SMART" id="SM00421">
    <property type="entry name" value="HTH_LUXR"/>
    <property type="match status" value="1"/>
</dbReference>
<dbReference type="InterPro" id="IPR011006">
    <property type="entry name" value="CheY-like_superfamily"/>
</dbReference>
<evidence type="ECO:0000259" key="4">
    <source>
        <dbReference type="PROSITE" id="PS50043"/>
    </source>
</evidence>
<dbReference type="PROSITE" id="PS50043">
    <property type="entry name" value="HTH_LUXR_2"/>
    <property type="match status" value="1"/>
</dbReference>
<feature type="modified residue" description="4-aspartylphosphate" evidence="3">
    <location>
        <position position="56"/>
    </location>
</feature>
<dbReference type="CDD" id="cd17535">
    <property type="entry name" value="REC_NarL-like"/>
    <property type="match status" value="1"/>
</dbReference>
<evidence type="ECO:0000256" key="1">
    <source>
        <dbReference type="ARBA" id="ARBA00022553"/>
    </source>
</evidence>
<dbReference type="KEGG" id="fil:BN1229_v1_1829"/>
<dbReference type="Pfam" id="PF00072">
    <property type="entry name" value="Response_reg"/>
    <property type="match status" value="1"/>
</dbReference>
<dbReference type="PROSITE" id="PS50110">
    <property type="entry name" value="RESPONSE_REGULATORY"/>
    <property type="match status" value="1"/>
</dbReference>